<evidence type="ECO:0000256" key="1">
    <source>
        <dbReference type="ARBA" id="ARBA00004308"/>
    </source>
</evidence>
<sequence>MAREFLISKYREHESNHSWNALFQNIQNLSDKQERSLKLSTRVAHSSQNVDKNRYRNVSTYDCSRVRLQRTEDDQSDYINASPLCLPLARRNYILTQGPLSSTCNDFWQMIWEQECTLIVMLNKVIERNSPKCHQYFPVDSNSECVFATFTVRLLSTNSFPHFIVRTLQLIATDDRMLDDDTEPARTLLHYQFISWPDFGVPHSSNVFIEFLEHVKATKRLEQPPPAVIHCSAGIGRTGAFVVVDSVLSMIEEKVSNVDVEQLVVKMRRYRMGLIQTPQQLQFCWKTIVDALLAREQTEKMPKTLETEECAPISNNVLVSGKPNGPHLNRSAGNQMTTGEKTKSLVDIPSFRKRSKEDGLGNEDDIKYARRRQRIEEMRIRLRESERCHNRRSSFFLKSSPQTVVAVAFAVAAVVVVGTYLYRMTSSA</sequence>
<dbReference type="PROSITE" id="PS00383">
    <property type="entry name" value="TYR_PHOSPHATASE_1"/>
    <property type="match status" value="1"/>
</dbReference>
<dbReference type="PROSITE" id="PS50056">
    <property type="entry name" value="TYR_PHOSPHATASE_2"/>
    <property type="match status" value="1"/>
</dbReference>
<evidence type="ECO:0000256" key="10">
    <source>
        <dbReference type="SAM" id="Phobius"/>
    </source>
</evidence>
<feature type="region of interest" description="Disordered" evidence="9">
    <location>
        <begin position="321"/>
        <end position="346"/>
    </location>
</feature>
<dbReference type="PRINTS" id="PR00700">
    <property type="entry name" value="PRTYPHPHTASE"/>
</dbReference>
<dbReference type="PANTHER" id="PTHR46047:SF3">
    <property type="entry name" value="TYROSINE-PROTEIN PHOSPHATASE NON-RECEPTOR TYPE 61F"/>
    <property type="match status" value="1"/>
</dbReference>
<dbReference type="InterPro" id="IPR000242">
    <property type="entry name" value="PTP_cat"/>
</dbReference>
<evidence type="ECO:0000256" key="4">
    <source>
        <dbReference type="ARBA" id="ARBA00022553"/>
    </source>
</evidence>
<evidence type="ECO:0000259" key="11">
    <source>
        <dbReference type="PROSITE" id="PS50055"/>
    </source>
</evidence>
<dbReference type="Pfam" id="PF00102">
    <property type="entry name" value="Y_phosphatase"/>
    <property type="match status" value="1"/>
</dbReference>
<proteinExistence type="inferred from homology"/>
<organism evidence="13 14">
    <name type="scientific">Gnathostoma spinigerum</name>
    <dbReference type="NCBI Taxonomy" id="75299"/>
    <lineage>
        <taxon>Eukaryota</taxon>
        <taxon>Metazoa</taxon>
        <taxon>Ecdysozoa</taxon>
        <taxon>Nematoda</taxon>
        <taxon>Chromadorea</taxon>
        <taxon>Rhabditida</taxon>
        <taxon>Spirurina</taxon>
        <taxon>Gnathostomatomorpha</taxon>
        <taxon>Gnathostomatoidea</taxon>
        <taxon>Gnathostomatidae</taxon>
        <taxon>Gnathostoma</taxon>
    </lineage>
</organism>
<dbReference type="AlphaFoldDB" id="A0ABD6E8P6"/>
<evidence type="ECO:0000256" key="3">
    <source>
        <dbReference type="ARBA" id="ARBA00013064"/>
    </source>
</evidence>
<feature type="domain" description="Tyrosine-protein phosphatase" evidence="11">
    <location>
        <begin position="22"/>
        <end position="291"/>
    </location>
</feature>
<evidence type="ECO:0000256" key="8">
    <source>
        <dbReference type="ARBA" id="ARBA00051722"/>
    </source>
</evidence>
<dbReference type="Gene3D" id="3.90.190.10">
    <property type="entry name" value="Protein tyrosine phosphatase superfamily"/>
    <property type="match status" value="1"/>
</dbReference>
<comment type="catalytic activity">
    <reaction evidence="8">
        <text>O-phospho-L-tyrosyl-[protein] + H2O = L-tyrosyl-[protein] + phosphate</text>
        <dbReference type="Rhea" id="RHEA:10684"/>
        <dbReference type="Rhea" id="RHEA-COMP:10136"/>
        <dbReference type="Rhea" id="RHEA-COMP:20101"/>
        <dbReference type="ChEBI" id="CHEBI:15377"/>
        <dbReference type="ChEBI" id="CHEBI:43474"/>
        <dbReference type="ChEBI" id="CHEBI:46858"/>
        <dbReference type="ChEBI" id="CHEBI:61978"/>
        <dbReference type="EC" id="3.1.3.48"/>
    </reaction>
</comment>
<evidence type="ECO:0000256" key="2">
    <source>
        <dbReference type="ARBA" id="ARBA00009701"/>
    </source>
</evidence>
<protein>
    <recommendedName>
        <fullName evidence="3">protein-tyrosine-phosphatase</fullName>
        <ecNumber evidence="3">3.1.3.48</ecNumber>
    </recommendedName>
</protein>
<dbReference type="InterPro" id="IPR003595">
    <property type="entry name" value="Tyr_Pase_cat"/>
</dbReference>
<dbReference type="InterPro" id="IPR051985">
    <property type="entry name" value="NR_tyrosine_phosphatase"/>
</dbReference>
<dbReference type="Proteomes" id="UP001608902">
    <property type="component" value="Unassembled WGS sequence"/>
</dbReference>
<name>A0ABD6E8P6_9BILA</name>
<dbReference type="InterPro" id="IPR029021">
    <property type="entry name" value="Prot-tyrosine_phosphatase-like"/>
</dbReference>
<dbReference type="GO" id="GO:0012505">
    <property type="term" value="C:endomembrane system"/>
    <property type="evidence" value="ECO:0007669"/>
    <property type="project" value="UniProtKB-SubCell"/>
</dbReference>
<dbReference type="InterPro" id="IPR000387">
    <property type="entry name" value="Tyr_Pase_dom"/>
</dbReference>
<dbReference type="SMART" id="SM00194">
    <property type="entry name" value="PTPc"/>
    <property type="match status" value="1"/>
</dbReference>
<comment type="caution">
    <text evidence="13">The sequence shown here is derived from an EMBL/GenBank/DDBJ whole genome shotgun (WGS) entry which is preliminary data.</text>
</comment>
<dbReference type="EMBL" id="JBGFUD010000440">
    <property type="protein sequence ID" value="MFH4974529.1"/>
    <property type="molecule type" value="Genomic_DNA"/>
</dbReference>
<dbReference type="GO" id="GO:0045202">
    <property type="term" value="C:synapse"/>
    <property type="evidence" value="ECO:0007669"/>
    <property type="project" value="UniProtKB-ARBA"/>
</dbReference>
<dbReference type="SMART" id="SM00404">
    <property type="entry name" value="PTPc_motif"/>
    <property type="match status" value="1"/>
</dbReference>
<feature type="transmembrane region" description="Helical" evidence="10">
    <location>
        <begin position="403"/>
        <end position="422"/>
    </location>
</feature>
<comment type="subcellular location">
    <subcellularLocation>
        <location evidence="1">Endomembrane system</location>
    </subcellularLocation>
</comment>
<evidence type="ECO:0000256" key="9">
    <source>
        <dbReference type="SAM" id="MobiDB-lite"/>
    </source>
</evidence>
<evidence type="ECO:0000313" key="14">
    <source>
        <dbReference type="Proteomes" id="UP001608902"/>
    </source>
</evidence>
<keyword evidence="10" id="KW-1133">Transmembrane helix</keyword>
<evidence type="ECO:0000256" key="7">
    <source>
        <dbReference type="ARBA" id="ARBA00023136"/>
    </source>
</evidence>
<evidence type="ECO:0000259" key="12">
    <source>
        <dbReference type="PROSITE" id="PS50056"/>
    </source>
</evidence>
<dbReference type="PROSITE" id="PS50055">
    <property type="entry name" value="TYR_PHOSPHATASE_PTP"/>
    <property type="match status" value="1"/>
</dbReference>
<dbReference type="FunFam" id="3.90.190.10:FF:000102">
    <property type="entry name" value="Receptor-type tyrosine-protein phosphatase"/>
    <property type="match status" value="1"/>
</dbReference>
<evidence type="ECO:0000313" key="13">
    <source>
        <dbReference type="EMBL" id="MFH4974529.1"/>
    </source>
</evidence>
<reference evidence="13 14" key="1">
    <citation type="submission" date="2024-08" db="EMBL/GenBank/DDBJ databases">
        <title>Gnathostoma spinigerum genome.</title>
        <authorList>
            <person name="Gonzalez-Bertolin B."/>
            <person name="Monzon S."/>
            <person name="Zaballos A."/>
            <person name="Jimenez P."/>
            <person name="Dekumyoy P."/>
            <person name="Varona S."/>
            <person name="Cuesta I."/>
            <person name="Sumanam S."/>
            <person name="Adisakwattana P."/>
            <person name="Gasser R.B."/>
            <person name="Hernandez-Gonzalez A."/>
            <person name="Young N.D."/>
            <person name="Perteguer M.J."/>
        </authorList>
    </citation>
    <scope>NUCLEOTIDE SEQUENCE [LARGE SCALE GENOMIC DNA]</scope>
    <source>
        <strain evidence="13">AL3</strain>
        <tissue evidence="13">Liver</tissue>
    </source>
</reference>
<accession>A0ABD6E8P6</accession>
<dbReference type="GO" id="GO:0004725">
    <property type="term" value="F:protein tyrosine phosphatase activity"/>
    <property type="evidence" value="ECO:0007669"/>
    <property type="project" value="UniProtKB-EC"/>
</dbReference>
<keyword evidence="14" id="KW-1185">Reference proteome</keyword>
<dbReference type="PANTHER" id="PTHR46047">
    <property type="entry name" value="TYROSINE-PROTEIN PHOSPHATASE NON-RECEPTOR TYPE 61F"/>
    <property type="match status" value="1"/>
</dbReference>
<keyword evidence="5" id="KW-0378">Hydrolase</keyword>
<keyword evidence="6" id="KW-0904">Protein phosphatase</keyword>
<keyword evidence="10" id="KW-0812">Transmembrane</keyword>
<dbReference type="EC" id="3.1.3.48" evidence="3"/>
<dbReference type="SUPFAM" id="SSF52799">
    <property type="entry name" value="(Phosphotyrosine protein) phosphatases II"/>
    <property type="match status" value="1"/>
</dbReference>
<keyword evidence="4" id="KW-0597">Phosphoprotein</keyword>
<dbReference type="InterPro" id="IPR016130">
    <property type="entry name" value="Tyr_Pase_AS"/>
</dbReference>
<keyword evidence="7 10" id="KW-0472">Membrane</keyword>
<feature type="domain" description="Tyrosine specific protein phosphatases" evidence="12">
    <location>
        <begin position="209"/>
        <end position="282"/>
    </location>
</feature>
<evidence type="ECO:0000256" key="5">
    <source>
        <dbReference type="ARBA" id="ARBA00022801"/>
    </source>
</evidence>
<gene>
    <name evidence="13" type="ORF">AB6A40_001238</name>
</gene>
<comment type="similarity">
    <text evidence="2">Belongs to the protein-tyrosine phosphatase family. Non-receptor class 1 subfamily.</text>
</comment>
<evidence type="ECO:0000256" key="6">
    <source>
        <dbReference type="ARBA" id="ARBA00022912"/>
    </source>
</evidence>